<dbReference type="OrthoDB" id="10292974at2759"/>
<dbReference type="EMBL" id="CAJNDS010002266">
    <property type="protein sequence ID" value="CAE7401866.1"/>
    <property type="molecule type" value="Genomic_DNA"/>
</dbReference>
<dbReference type="InterPro" id="IPR016024">
    <property type="entry name" value="ARM-type_fold"/>
</dbReference>
<protein>
    <submittedName>
        <fullName evidence="1">Uncharacterized protein</fullName>
    </submittedName>
</protein>
<evidence type="ECO:0000313" key="2">
    <source>
        <dbReference type="Proteomes" id="UP000604046"/>
    </source>
</evidence>
<dbReference type="AlphaFoldDB" id="A0A812QT47"/>
<accession>A0A812QT47</accession>
<reference evidence="1" key="1">
    <citation type="submission" date="2021-02" db="EMBL/GenBank/DDBJ databases">
        <authorList>
            <person name="Dougan E. K."/>
            <person name="Rhodes N."/>
            <person name="Thang M."/>
            <person name="Chan C."/>
        </authorList>
    </citation>
    <scope>NUCLEOTIDE SEQUENCE</scope>
</reference>
<sequence>MFPHVLFTRCCAELVGPWDVVAQVFNATQHDLVNRGSSFARSLPQAMRSKSLVVVEDLKEVHCALNPVLAFGVAVSGLALCTAPDFVSDKPERVVEHLHPQQVPTLSVDRRGLTKNAKQVLDTAAALKRVTVVEPSTEEGSDVFKVTANDDLKKPALSLLRIRREEGVAVEGLERVTRQPLADTSRDAQRLDLDMLVVGVRSSLHMALPADAFQQSPNAMAISVELLKSPSAEVQFFAASTVHRLICHTHDKQAANYEWLLQEAARVAPAARRELLAALAFATGTSLAPRALTFLSHADSWSVGLDLLLALPPPLPELTGVCHQLAPRFGCGCDERLLSCALRFPDGIAETPVAQHLEAAVAAGRIYEIPKAERLPGPLCQRLFHAALTALAGGHVDAAASVLLDLPPCGLDLLEPAAFLLQAPVISTRLAGVELWSRMVQQLGETKDPRFDIAFARFRECFFMAAEWVDGEDTEPLREALWSLAGAWQLASPRRVTLVEPAFEDLRKVLTAGGSWQRAEAALWLLAEYAKGGKKEEVQKATEAALLIFAKLRDLPDSTLQPLEPLVVSSCALIEALPCLQAAPFLLDLRLARPQARKALRSVCASHRAALMGTDLAKTLMRRALEGEDDLVASAAQLQDANGVRQLAQHWAKLAMEATPQELPKRARAVFAAMTRPEICVLLMTDCAQFLRFVPREEQVLFAVRIADFASTSQPLRGPALEVWMAVWPQSEGDEDLVAALEQLVQTTARTSDLAAPALTLLVKSFATATSWAPQCVNAALGAVEASVAPATSPWPLTVTMAAAYGYVLQCAATIASCQPLPSAVSLVGALASWSDATELGRALRGALLSNEGAVRALVAQSENNRTSQRIIQALGL</sequence>
<dbReference type="Proteomes" id="UP000604046">
    <property type="component" value="Unassembled WGS sequence"/>
</dbReference>
<gene>
    <name evidence="1" type="ORF">SNAT2548_LOCUS21873</name>
</gene>
<dbReference type="SUPFAM" id="SSF48371">
    <property type="entry name" value="ARM repeat"/>
    <property type="match status" value="1"/>
</dbReference>
<name>A0A812QT47_9DINO</name>
<evidence type="ECO:0000313" key="1">
    <source>
        <dbReference type="EMBL" id="CAE7401866.1"/>
    </source>
</evidence>
<comment type="caution">
    <text evidence="1">The sequence shown here is derived from an EMBL/GenBank/DDBJ whole genome shotgun (WGS) entry which is preliminary data.</text>
</comment>
<keyword evidence="2" id="KW-1185">Reference proteome</keyword>
<organism evidence="1 2">
    <name type="scientific">Symbiodinium natans</name>
    <dbReference type="NCBI Taxonomy" id="878477"/>
    <lineage>
        <taxon>Eukaryota</taxon>
        <taxon>Sar</taxon>
        <taxon>Alveolata</taxon>
        <taxon>Dinophyceae</taxon>
        <taxon>Suessiales</taxon>
        <taxon>Symbiodiniaceae</taxon>
        <taxon>Symbiodinium</taxon>
    </lineage>
</organism>
<proteinExistence type="predicted"/>